<dbReference type="Proteomes" id="UP000562929">
    <property type="component" value="Unassembled WGS sequence"/>
</dbReference>
<feature type="compositionally biased region" description="Basic residues" evidence="2">
    <location>
        <begin position="512"/>
        <end position="523"/>
    </location>
</feature>
<dbReference type="Pfam" id="PF00264">
    <property type="entry name" value="Tyrosinase"/>
    <property type="match status" value="1"/>
</dbReference>
<feature type="region of interest" description="Disordered" evidence="2">
    <location>
        <begin position="608"/>
        <end position="695"/>
    </location>
</feature>
<evidence type="ECO:0000256" key="2">
    <source>
        <dbReference type="SAM" id="MobiDB-lite"/>
    </source>
</evidence>
<dbReference type="EMBL" id="JAACLJ010000003">
    <property type="protein sequence ID" value="KAF4589100.1"/>
    <property type="molecule type" value="Genomic_DNA"/>
</dbReference>
<accession>A0A8H4Q7B4</accession>
<feature type="compositionally biased region" description="Low complexity" evidence="2">
    <location>
        <begin position="634"/>
        <end position="651"/>
    </location>
</feature>
<dbReference type="PANTHER" id="PTHR11474">
    <property type="entry name" value="TYROSINASE FAMILY MEMBER"/>
    <property type="match status" value="1"/>
</dbReference>
<keyword evidence="1" id="KW-0479">Metal-binding</keyword>
<dbReference type="OrthoDB" id="1658288at2759"/>
<evidence type="ECO:0000313" key="7">
    <source>
        <dbReference type="Proteomes" id="UP000562929"/>
    </source>
</evidence>
<gene>
    <name evidence="6" type="ORF">GQ602_002989</name>
</gene>
<dbReference type="GO" id="GO:0046872">
    <property type="term" value="F:metal ion binding"/>
    <property type="evidence" value="ECO:0007669"/>
    <property type="project" value="UniProtKB-KW"/>
</dbReference>
<feature type="chain" id="PRO_5034369256" evidence="3">
    <location>
        <begin position="21"/>
        <end position="713"/>
    </location>
</feature>
<dbReference type="PRINTS" id="PR00092">
    <property type="entry name" value="TYROSINASE"/>
</dbReference>
<keyword evidence="7" id="KW-1185">Reference proteome</keyword>
<organism evidence="6 7">
    <name type="scientific">Ophiocordyceps camponoti-floridani</name>
    <dbReference type="NCBI Taxonomy" id="2030778"/>
    <lineage>
        <taxon>Eukaryota</taxon>
        <taxon>Fungi</taxon>
        <taxon>Dikarya</taxon>
        <taxon>Ascomycota</taxon>
        <taxon>Pezizomycotina</taxon>
        <taxon>Sordariomycetes</taxon>
        <taxon>Hypocreomycetidae</taxon>
        <taxon>Hypocreales</taxon>
        <taxon>Ophiocordycipitaceae</taxon>
        <taxon>Ophiocordyceps</taxon>
    </lineage>
</organism>
<dbReference type="InterPro" id="IPR050316">
    <property type="entry name" value="Tyrosinase/Hemocyanin"/>
</dbReference>
<comment type="caution">
    <text evidence="6">The sequence shown here is derived from an EMBL/GenBank/DDBJ whole genome shotgun (WGS) entry which is preliminary data.</text>
</comment>
<feature type="compositionally biased region" description="Basic and acidic residues" evidence="2">
    <location>
        <begin position="612"/>
        <end position="623"/>
    </location>
</feature>
<feature type="domain" description="Tyrosinase copper-binding" evidence="5">
    <location>
        <begin position="301"/>
        <end position="312"/>
    </location>
</feature>
<reference evidence="6 7" key="1">
    <citation type="journal article" date="2020" name="G3 (Bethesda)">
        <title>Genetic Underpinnings of Host Manipulation by Ophiocordyceps as Revealed by Comparative Transcriptomics.</title>
        <authorList>
            <person name="Will I."/>
            <person name="Das B."/>
            <person name="Trinh T."/>
            <person name="Brachmann A."/>
            <person name="Ohm R.A."/>
            <person name="de Bekker C."/>
        </authorList>
    </citation>
    <scope>NUCLEOTIDE SEQUENCE [LARGE SCALE GENOMIC DNA]</scope>
    <source>
        <strain evidence="6 7">EC05</strain>
    </source>
</reference>
<evidence type="ECO:0000259" key="4">
    <source>
        <dbReference type="PROSITE" id="PS00497"/>
    </source>
</evidence>
<feature type="compositionally biased region" description="Basic and acidic residues" evidence="2">
    <location>
        <begin position="671"/>
        <end position="686"/>
    </location>
</feature>
<sequence>MLSNAAALLFAFGSASFVLADPYAITGVKVDNGPLPIRRNIDDLEAEKGPQWDLYIQSLSFMYDMDSDDSLSFFQIAGIHGWPFIEWNNTGRGNANSPWAGYCPHGEPIFLPWHRAYVVLYEQSLVSAAKQIASQYPGGERKQYEEAADTLRAPYWDWAATGKVPNATLPDKVKIKTPKGQKEVDNPLANYKFPQQAVQGRYGDLAAAQAERSRPRGEIVRCPSPRSYPDSANAVMSLEQNNRRTQSLRDMVYDTFTTSQNFAEFASTRSKGVSLEQIHNTIHIEATCSADFLNSRVAGYDPLFMLHHSNVDRFWAYWQALHPEDVIFTDSYRGQSRFTTPAGTTVGPDSPLAPFFGANGQAHTSKTVLSIKDFGYSYEGLEYGAKSDSEIKQSAARMINKLYSGQPQEEEPSEDDKPSGGKPSDDKSSDDKSSDDKPSDDKPSDDKSSDDKSSDDKTSTEKPSKGNPSDNDLPDQDSSDNEIPSDNPSGKKPPHSESPLRHQQHPPPPRKAQQRKAITKRHAPGLQHAPETERLGRHAAQPATGVVNGAVFLNNAIQKVSKSGNGSTSAVESNIHCEITKTDGQVIDLSSVPSLKIEVDQVILTPPASETEISRPKERKAEPVSKVSPPPPGSAGSADGPPLAPANQQENGNGGYSPGGDRGGSPGEDQGDYRDGNPKAKPKPEKPVTVSAAGRAGPWPVLVYVSACLLLLV</sequence>
<evidence type="ECO:0000313" key="6">
    <source>
        <dbReference type="EMBL" id="KAF4589100.1"/>
    </source>
</evidence>
<evidence type="ECO:0000259" key="5">
    <source>
        <dbReference type="PROSITE" id="PS00498"/>
    </source>
</evidence>
<dbReference type="InterPro" id="IPR008922">
    <property type="entry name" value="Di-copper_centre_dom_sf"/>
</dbReference>
<dbReference type="Gene3D" id="1.10.1280.10">
    <property type="entry name" value="Di-copper center containing domain from catechol oxidase"/>
    <property type="match status" value="1"/>
</dbReference>
<dbReference type="GO" id="GO:0016491">
    <property type="term" value="F:oxidoreductase activity"/>
    <property type="evidence" value="ECO:0007669"/>
    <property type="project" value="InterPro"/>
</dbReference>
<dbReference type="PROSITE" id="PS00497">
    <property type="entry name" value="TYROSINASE_1"/>
    <property type="match status" value="1"/>
</dbReference>
<dbReference type="PROSITE" id="PS00498">
    <property type="entry name" value="TYROSINASE_2"/>
    <property type="match status" value="1"/>
</dbReference>
<feature type="region of interest" description="Disordered" evidence="2">
    <location>
        <begin position="403"/>
        <end position="542"/>
    </location>
</feature>
<proteinExistence type="predicted"/>
<dbReference type="PANTHER" id="PTHR11474:SF131">
    <property type="entry name" value="TYROSINASE COPPER-BINDING DOMAIN-CONTAINING PROTEIN"/>
    <property type="match status" value="1"/>
</dbReference>
<dbReference type="InterPro" id="IPR002227">
    <property type="entry name" value="Tyrosinase_Cu-bd"/>
</dbReference>
<feature type="signal peptide" evidence="3">
    <location>
        <begin position="1"/>
        <end position="20"/>
    </location>
</feature>
<keyword evidence="3" id="KW-0732">Signal</keyword>
<evidence type="ECO:0000256" key="1">
    <source>
        <dbReference type="ARBA" id="ARBA00022723"/>
    </source>
</evidence>
<protein>
    <submittedName>
        <fullName evidence="6">Tyrosinase 2</fullName>
    </submittedName>
</protein>
<dbReference type="AlphaFoldDB" id="A0A8H4Q7B4"/>
<evidence type="ECO:0000256" key="3">
    <source>
        <dbReference type="SAM" id="SignalP"/>
    </source>
</evidence>
<feature type="compositionally biased region" description="Gly residues" evidence="2">
    <location>
        <begin position="652"/>
        <end position="666"/>
    </location>
</feature>
<name>A0A8H4Q7B4_9HYPO</name>
<feature type="compositionally biased region" description="Basic and acidic residues" evidence="2">
    <location>
        <begin position="415"/>
        <end position="464"/>
    </location>
</feature>
<dbReference type="SUPFAM" id="SSF48056">
    <property type="entry name" value="Di-copper centre-containing domain"/>
    <property type="match status" value="1"/>
</dbReference>
<feature type="domain" description="Tyrosinase copper-binding" evidence="4">
    <location>
        <begin position="105"/>
        <end position="122"/>
    </location>
</feature>